<proteinExistence type="predicted"/>
<evidence type="ECO:0000313" key="1">
    <source>
        <dbReference type="EMBL" id="MSS59203.1"/>
    </source>
</evidence>
<reference evidence="1 2" key="1">
    <citation type="submission" date="2019-08" db="EMBL/GenBank/DDBJ databases">
        <title>In-depth cultivation of the pig gut microbiome towards novel bacterial diversity and tailored functional studies.</title>
        <authorList>
            <person name="Wylensek D."/>
            <person name="Hitch T.C.A."/>
            <person name="Clavel T."/>
        </authorList>
    </citation>
    <scope>NUCLEOTIDE SEQUENCE [LARGE SCALE GENOMIC DNA]</scope>
    <source>
        <strain evidence="1 2">Oil+RF-744-GAM-WT-6</strain>
    </source>
</reference>
<comment type="caution">
    <text evidence="1">The sequence shown here is derived from an EMBL/GenBank/DDBJ whole genome shotgun (WGS) entry which is preliminary data.</text>
</comment>
<organism evidence="1 2">
    <name type="scientific">Stecheria intestinalis</name>
    <dbReference type="NCBI Taxonomy" id="2606630"/>
    <lineage>
        <taxon>Bacteria</taxon>
        <taxon>Bacillati</taxon>
        <taxon>Bacillota</taxon>
        <taxon>Erysipelotrichia</taxon>
        <taxon>Erysipelotrichales</taxon>
        <taxon>Erysipelotrichaceae</taxon>
        <taxon>Stecheria</taxon>
    </lineage>
</organism>
<evidence type="ECO:0000313" key="2">
    <source>
        <dbReference type="Proteomes" id="UP000461880"/>
    </source>
</evidence>
<dbReference type="RefSeq" id="WP_154505372.1">
    <property type="nucleotide sequence ID" value="NZ_VUMN01000025.1"/>
</dbReference>
<dbReference type="Proteomes" id="UP000461880">
    <property type="component" value="Unassembled WGS sequence"/>
</dbReference>
<dbReference type="EMBL" id="VUMN01000025">
    <property type="protein sequence ID" value="MSS59203.1"/>
    <property type="molecule type" value="Genomic_DNA"/>
</dbReference>
<gene>
    <name evidence="1" type="ORF">FYJ51_09880</name>
</gene>
<dbReference type="AlphaFoldDB" id="A0A7X2NTJ3"/>
<protein>
    <submittedName>
        <fullName evidence="1">Uncharacterized protein</fullName>
    </submittedName>
</protein>
<keyword evidence="2" id="KW-1185">Reference proteome</keyword>
<sequence>MIPATKQLADQGWFSGKSVYDISVLYGTDAESDGSYAVMKLKDSSYQLVLNLSEDGEKMISARWQNNKTPDCLTFRYR</sequence>
<accession>A0A7X2NTJ3</accession>
<name>A0A7X2NTJ3_9FIRM</name>